<evidence type="ECO:0000256" key="1">
    <source>
        <dbReference type="SAM" id="Phobius"/>
    </source>
</evidence>
<comment type="caution">
    <text evidence="2">The sequence shown here is derived from an EMBL/GenBank/DDBJ whole genome shotgun (WGS) entry which is preliminary data.</text>
</comment>
<dbReference type="STRING" id="1797516.A3D26_00430"/>
<keyword evidence="1" id="KW-1133">Transmembrane helix</keyword>
<reference evidence="2 3" key="1">
    <citation type="journal article" date="2016" name="Nat. Commun.">
        <title>Thousands of microbial genomes shed light on interconnected biogeochemical processes in an aquifer system.</title>
        <authorList>
            <person name="Anantharaman K."/>
            <person name="Brown C.T."/>
            <person name="Hug L.A."/>
            <person name="Sharon I."/>
            <person name="Castelle C.J."/>
            <person name="Probst A.J."/>
            <person name="Thomas B.C."/>
            <person name="Singh A."/>
            <person name="Wilkins M.J."/>
            <person name="Karaoz U."/>
            <person name="Brodie E.L."/>
            <person name="Williams K.H."/>
            <person name="Hubbard S.S."/>
            <person name="Banfield J.F."/>
        </authorList>
    </citation>
    <scope>NUCLEOTIDE SEQUENCE [LARGE SCALE GENOMIC DNA]</scope>
</reference>
<protein>
    <submittedName>
        <fullName evidence="2">Uncharacterized protein</fullName>
    </submittedName>
</protein>
<name>A0A1G1V5J0_9BACT</name>
<organism evidence="2 3">
    <name type="scientific">Candidatus Blackburnbacteria bacterium RIFCSPHIGHO2_02_FULL_44_20</name>
    <dbReference type="NCBI Taxonomy" id="1797516"/>
    <lineage>
        <taxon>Bacteria</taxon>
        <taxon>Candidatus Blackburniibacteriota</taxon>
    </lineage>
</organism>
<evidence type="ECO:0000313" key="3">
    <source>
        <dbReference type="Proteomes" id="UP000178319"/>
    </source>
</evidence>
<proteinExistence type="predicted"/>
<keyword evidence="1" id="KW-0812">Transmembrane</keyword>
<keyword evidence="1" id="KW-0472">Membrane</keyword>
<dbReference type="InterPro" id="IPR043993">
    <property type="entry name" value="T4SS_pilin"/>
</dbReference>
<gene>
    <name evidence="2" type="ORF">A3D26_00430</name>
</gene>
<dbReference type="AlphaFoldDB" id="A0A1G1V5J0"/>
<sequence length="383" mass="41467">MKKLSIFTALLFVAFWVLGTVGPVYAKDYSWKQSDGTTTVTTSFPDQIQEGTGSITTEFRSDSPYFDKKNRYALTIHRKGTRVRGTACEYTYNVPGSSDELTVDSQLLKVTWNILDCNRDNPRGDWTMDVWSGPPGSGFPPYVNGRVIAQFTFPVIPKGGEPKLVANCKVKESQPLTFQIENVQAGTSYTLWLHNAWEKKTYTFPSAGIYTETFMPGNASHATGKRRLCMDLGKDNNKTCRYFVDLEYVAGTPKECKLGSGSTSSLPGASTTAGDPTKPFRYVDCGGSGGSGVPTALGCIPTSDSNALLGWFLKWAYGLSGGVALIVMIMAGFQIMTSSGNPEKIQGGRELLNAAISGLLLVIFSAFLLKLIGVDILGIPGLN</sequence>
<dbReference type="Proteomes" id="UP000178319">
    <property type="component" value="Unassembled WGS sequence"/>
</dbReference>
<dbReference type="EMBL" id="MHBZ01000033">
    <property type="protein sequence ID" value="OGY10552.1"/>
    <property type="molecule type" value="Genomic_DNA"/>
</dbReference>
<evidence type="ECO:0000313" key="2">
    <source>
        <dbReference type="EMBL" id="OGY10552.1"/>
    </source>
</evidence>
<accession>A0A1G1V5J0</accession>
<feature type="transmembrane region" description="Helical" evidence="1">
    <location>
        <begin position="308"/>
        <end position="331"/>
    </location>
</feature>
<feature type="transmembrane region" description="Helical" evidence="1">
    <location>
        <begin position="351"/>
        <end position="373"/>
    </location>
</feature>
<dbReference type="Pfam" id="PF18895">
    <property type="entry name" value="T4SS_pilin"/>
    <property type="match status" value="1"/>
</dbReference>